<proteinExistence type="predicted"/>
<dbReference type="InterPro" id="IPR001584">
    <property type="entry name" value="Integrase_cat-core"/>
</dbReference>
<sequence>CKPNTSKKTPGHEVHPYLLRGMTIHRANQVWALDTTYIPMAKGFVYLTAVVDWASRQVLAAKVAITREACHAVDVLEEAFKRYGRPDIVNTDQGSQFTAKAFVDTVKSQCCQLSMDGRGAWRDNVFVERL</sequence>
<comment type="caution">
    <text evidence="2">The sequence shown here is derived from an EMBL/GenBank/DDBJ whole genome shotgun (WGS) entry which is preliminary data.</text>
</comment>
<dbReference type="Proteomes" id="UP000295649">
    <property type="component" value="Unassembled WGS sequence"/>
</dbReference>
<dbReference type="PANTHER" id="PTHR46889:SF4">
    <property type="entry name" value="TRANSPOSASE INSO FOR INSERTION SEQUENCE ELEMENT IS911B-RELATED"/>
    <property type="match status" value="1"/>
</dbReference>
<dbReference type="EMBL" id="SMCN01000023">
    <property type="protein sequence ID" value="TCV78997.1"/>
    <property type="molecule type" value="Genomic_DNA"/>
</dbReference>
<dbReference type="PANTHER" id="PTHR46889">
    <property type="entry name" value="TRANSPOSASE INSF FOR INSERTION SEQUENCE IS3B-RELATED"/>
    <property type="match status" value="1"/>
</dbReference>
<dbReference type="Gene3D" id="3.30.420.10">
    <property type="entry name" value="Ribonuclease H-like superfamily/Ribonuclease H"/>
    <property type="match status" value="1"/>
</dbReference>
<protein>
    <submittedName>
        <fullName evidence="2">Integrase-like protein</fullName>
    </submittedName>
</protein>
<feature type="non-terminal residue" evidence="2">
    <location>
        <position position="1"/>
    </location>
</feature>
<dbReference type="InterPro" id="IPR050900">
    <property type="entry name" value="Transposase_IS3/IS150/IS904"/>
</dbReference>
<dbReference type="InterPro" id="IPR012337">
    <property type="entry name" value="RNaseH-like_sf"/>
</dbReference>
<dbReference type="InterPro" id="IPR036397">
    <property type="entry name" value="RNaseH_sf"/>
</dbReference>
<feature type="domain" description="Integrase catalytic" evidence="1">
    <location>
        <begin position="12"/>
        <end position="130"/>
    </location>
</feature>
<evidence type="ECO:0000313" key="2">
    <source>
        <dbReference type="EMBL" id="TCV78997.1"/>
    </source>
</evidence>
<gene>
    <name evidence="2" type="ORF">EDE11_12364</name>
</gene>
<name>A0ABY2CHX6_METMH</name>
<organism evidence="2 3">
    <name type="scientific">Methylomonas methanica</name>
    <dbReference type="NCBI Taxonomy" id="421"/>
    <lineage>
        <taxon>Bacteria</taxon>
        <taxon>Pseudomonadati</taxon>
        <taxon>Pseudomonadota</taxon>
        <taxon>Gammaproteobacteria</taxon>
        <taxon>Methylococcales</taxon>
        <taxon>Methylococcaceae</taxon>
        <taxon>Methylomonas</taxon>
    </lineage>
</organism>
<reference evidence="2 3" key="1">
    <citation type="submission" date="2019-03" db="EMBL/GenBank/DDBJ databases">
        <title>Systems level insights into methane cycling in arid and semi-arid ecosystems.</title>
        <authorList>
            <person name="Kalyuzhnaya M."/>
        </authorList>
    </citation>
    <scope>NUCLEOTIDE SEQUENCE [LARGE SCALE GENOMIC DNA]</scope>
    <source>
        <strain evidence="2 3">S-1</strain>
    </source>
</reference>
<evidence type="ECO:0000313" key="3">
    <source>
        <dbReference type="Proteomes" id="UP000295649"/>
    </source>
</evidence>
<keyword evidence="3" id="KW-1185">Reference proteome</keyword>
<dbReference type="PROSITE" id="PS50994">
    <property type="entry name" value="INTEGRASE"/>
    <property type="match status" value="1"/>
</dbReference>
<dbReference type="SUPFAM" id="SSF53098">
    <property type="entry name" value="Ribonuclease H-like"/>
    <property type="match status" value="1"/>
</dbReference>
<accession>A0ABY2CHX6</accession>
<dbReference type="Pfam" id="PF00665">
    <property type="entry name" value="rve"/>
    <property type="match status" value="1"/>
</dbReference>
<evidence type="ECO:0000259" key="1">
    <source>
        <dbReference type="PROSITE" id="PS50994"/>
    </source>
</evidence>